<evidence type="ECO:0000259" key="2">
    <source>
        <dbReference type="PROSITE" id="PS51832"/>
    </source>
</evidence>
<gene>
    <name evidence="3" type="ORF">EV678_1465</name>
</gene>
<dbReference type="PROSITE" id="PS51832">
    <property type="entry name" value="HD_GYP"/>
    <property type="match status" value="1"/>
</dbReference>
<dbReference type="InterPro" id="IPR029151">
    <property type="entry name" value="Sensor-like_sf"/>
</dbReference>
<keyword evidence="1" id="KW-0812">Transmembrane</keyword>
<accession>A0ABY0IT81</accession>
<dbReference type="Gene3D" id="3.30.450.40">
    <property type="match status" value="1"/>
</dbReference>
<dbReference type="Gene3D" id="6.10.340.10">
    <property type="match status" value="1"/>
</dbReference>
<dbReference type="Gene3D" id="1.10.3210.10">
    <property type="entry name" value="Hypothetical protein af1432"/>
    <property type="match status" value="2"/>
</dbReference>
<dbReference type="InterPro" id="IPR003607">
    <property type="entry name" value="HD/PDEase_dom"/>
</dbReference>
<evidence type="ECO:0000313" key="4">
    <source>
        <dbReference type="Proteomes" id="UP000292136"/>
    </source>
</evidence>
<keyword evidence="4" id="KW-1185">Reference proteome</keyword>
<feature type="transmembrane region" description="Helical" evidence="1">
    <location>
        <begin position="20"/>
        <end position="41"/>
    </location>
</feature>
<protein>
    <submittedName>
        <fullName evidence="3">HAMP domain-containing protein</fullName>
    </submittedName>
</protein>
<proteinExistence type="predicted"/>
<keyword evidence="1" id="KW-0472">Membrane</keyword>
<dbReference type="RefSeq" id="WP_130459026.1">
    <property type="nucleotide sequence ID" value="NZ_SHKM01000001.1"/>
</dbReference>
<dbReference type="InterPro" id="IPR052020">
    <property type="entry name" value="Cyclic_di-GMP/3'3'-cGAMP_PDE"/>
</dbReference>
<organism evidence="3 4">
    <name type="scientific">Azospira oryzae</name>
    <dbReference type="NCBI Taxonomy" id="146939"/>
    <lineage>
        <taxon>Bacteria</taxon>
        <taxon>Pseudomonadati</taxon>
        <taxon>Pseudomonadota</taxon>
        <taxon>Betaproteobacteria</taxon>
        <taxon>Rhodocyclales</taxon>
        <taxon>Rhodocyclaceae</taxon>
        <taxon>Azospira</taxon>
    </lineage>
</organism>
<dbReference type="CDD" id="cd00077">
    <property type="entry name" value="HDc"/>
    <property type="match status" value="2"/>
</dbReference>
<dbReference type="InterPro" id="IPR029016">
    <property type="entry name" value="GAF-like_dom_sf"/>
</dbReference>
<comment type="caution">
    <text evidence="3">The sequence shown here is derived from an EMBL/GenBank/DDBJ whole genome shotgun (WGS) entry which is preliminary data.</text>
</comment>
<feature type="domain" description="HD-GYP" evidence="2">
    <location>
        <begin position="769"/>
        <end position="978"/>
    </location>
</feature>
<dbReference type="PANTHER" id="PTHR45228">
    <property type="entry name" value="CYCLIC DI-GMP PHOSPHODIESTERASE TM_0186-RELATED"/>
    <property type="match status" value="1"/>
</dbReference>
<dbReference type="SUPFAM" id="SSF55781">
    <property type="entry name" value="GAF domain-like"/>
    <property type="match status" value="1"/>
</dbReference>
<dbReference type="Gene3D" id="3.30.450.20">
    <property type="entry name" value="PAS domain"/>
    <property type="match status" value="2"/>
</dbReference>
<dbReference type="EMBL" id="SHKM01000001">
    <property type="protein sequence ID" value="RZT90645.1"/>
    <property type="molecule type" value="Genomic_DNA"/>
</dbReference>
<dbReference type="Pfam" id="PF13487">
    <property type="entry name" value="HD_5"/>
    <property type="match status" value="1"/>
</dbReference>
<evidence type="ECO:0000256" key="1">
    <source>
        <dbReference type="SAM" id="Phobius"/>
    </source>
</evidence>
<dbReference type="SMART" id="SM00065">
    <property type="entry name" value="GAF"/>
    <property type="match status" value="1"/>
</dbReference>
<evidence type="ECO:0000313" key="3">
    <source>
        <dbReference type="EMBL" id="RZT90645.1"/>
    </source>
</evidence>
<dbReference type="SUPFAM" id="SSF109604">
    <property type="entry name" value="HD-domain/PDEase-like"/>
    <property type="match status" value="2"/>
</dbReference>
<dbReference type="InterPro" id="IPR003018">
    <property type="entry name" value="GAF"/>
</dbReference>
<dbReference type="SUPFAM" id="SSF103190">
    <property type="entry name" value="Sensory domain-like"/>
    <property type="match status" value="1"/>
</dbReference>
<reference evidence="3 4" key="1">
    <citation type="submission" date="2019-02" db="EMBL/GenBank/DDBJ databases">
        <title>Genomic Encyclopedia of Type Strains, Phase IV (KMG-IV): sequencing the most valuable type-strain genomes for metagenomic binning, comparative biology and taxonomic classification.</title>
        <authorList>
            <person name="Goeker M."/>
        </authorList>
    </citation>
    <scope>NUCLEOTIDE SEQUENCE [LARGE SCALE GENOMIC DNA]</scope>
    <source>
        <strain evidence="3 4">DSM 21223</strain>
    </source>
</reference>
<dbReference type="SMART" id="SM00471">
    <property type="entry name" value="HDc"/>
    <property type="match status" value="1"/>
</dbReference>
<sequence>MALQAAVFPRGQRGRLYPLHIHIAYLFTLLIFVACSVIGWFNFHQSRRIVLTAASDVFERTARQTGDDLQRLYGPLETLVELLVHHPLAAAPSLDSRLQALPMLREALEKNAHLSAVYVGYGNGDFFLIRSLASRAVALAVQAPAGARFLVQSMERQGRAARPTFIFFDEWLQELERRHPAAYDFDPRGRPWFIRAQTATALVRTEPYVFFTTREVGKTFARLAGSGAVVAADLTLEEISASLAGAGITPGSQLALVDARGRVLAERDRERLHRANARAGGQLPTLDQLGVPVLGALAAAGAGNSRVIEAAGQVWHGRAVAVPEAGDEPNYLLVAAPENELLAEAVRIRTWTLWVTLALIALAIPGTWWLARRISGELKDLIRESAEIRRFRFDGTPAKGSPIWEIDELSRSMNQMKGTIRKFLDISATLTAERNFDRLLERVLQETLASAEASGGIVYLMAENGRGLLPAALRWEVGAAAEEQGAPASGEVAGLPGLVFLPTARETHPLLLAVLEARTQVLDVPPQRPPGMEFLDAPGSPLVGLPVLLVALPLKNRAQEVVGVLALFLPGSAEAPSPERISFIEALSGASAVAIDNQRLIQAQKALLESLIQLVAGAIDAKSPYTGGHCQRVPELTKMLARAACDATAGPYADFSLSDEEWEALHIAGWLHDCGKVTTPEYVVDKATKLETLYDRIHEVRMRFEVLKRDAEIEFWRQVAAGGDGAALRQALDAQWQVLDEEFAFVASCNQGGEFMAPEKLERLQRIAGRTWRRTLDDRLGLSWEEGRRKAQLPPVPLPAPEPLLADKPEHLLERGPRDLMPADNPWGFKLQVPAWKFNRGELHNLAVARGTLSEEDRYIINDHIVQTIIMLTALPFPRHLQNVPELAGGHHEKMDGSGYPRRLRREEMSAPARMMAIADIFEALTAVDRPYKKGKTLSEAVRIMVAMKREGHIDPELFDLFLTSGVYREYGERYLRPEQIDSVDVGSCIG</sequence>
<keyword evidence="1" id="KW-1133">Transmembrane helix</keyword>
<dbReference type="Proteomes" id="UP000292136">
    <property type="component" value="Unassembled WGS sequence"/>
</dbReference>
<dbReference type="InterPro" id="IPR037522">
    <property type="entry name" value="HD_GYP_dom"/>
</dbReference>
<name>A0ABY0IT81_9RHOO</name>
<dbReference type="PANTHER" id="PTHR45228:SF5">
    <property type="entry name" value="CYCLIC DI-GMP PHOSPHODIESTERASE VC_1348-RELATED"/>
    <property type="match status" value="1"/>
</dbReference>